<dbReference type="EMBL" id="FNOB01000023">
    <property type="protein sequence ID" value="SDX65694.1"/>
    <property type="molecule type" value="Genomic_DNA"/>
</dbReference>
<sequence>MFAAKAVTRGGVIRRSVAWVEHEIGRERLIAEVRARGFCLLECGGQFVVICQRGAIRRLV</sequence>
<reference evidence="1 2" key="1">
    <citation type="submission" date="2016-10" db="EMBL/GenBank/DDBJ databases">
        <authorList>
            <person name="Varghese N."/>
            <person name="Submissions S."/>
        </authorList>
    </citation>
    <scope>NUCLEOTIDE SEQUENCE [LARGE SCALE GENOMIC DNA]</scope>
    <source>
        <strain evidence="1 2">DSM 24802</strain>
    </source>
</reference>
<dbReference type="Proteomes" id="UP000199541">
    <property type="component" value="Unassembled WGS sequence"/>
</dbReference>
<evidence type="ECO:0000313" key="2">
    <source>
        <dbReference type="Proteomes" id="UP000199541"/>
    </source>
</evidence>
<accession>A0A1H3DJ65</accession>
<evidence type="ECO:0008006" key="3">
    <source>
        <dbReference type="Google" id="ProtNLM"/>
    </source>
</evidence>
<name>A0A1H3DJ65_9RHOB</name>
<gene>
    <name evidence="1" type="ORF">SAMN05444006_12310</name>
</gene>
<proteinExistence type="predicted"/>
<comment type="caution">
    <text evidence="1">The sequence shown here is derived from an EMBL/GenBank/DDBJ whole genome shotgun (WGS) entry which is preliminary data.</text>
</comment>
<organism evidence="1 2">
    <name type="scientific">Allgaiera indica</name>
    <dbReference type="NCBI Taxonomy" id="765699"/>
    <lineage>
        <taxon>Bacteria</taxon>
        <taxon>Pseudomonadati</taxon>
        <taxon>Pseudomonadota</taxon>
        <taxon>Alphaproteobacteria</taxon>
        <taxon>Rhodobacterales</taxon>
        <taxon>Paracoccaceae</taxon>
        <taxon>Allgaiera</taxon>
    </lineage>
</organism>
<keyword evidence="2" id="KW-1185">Reference proteome</keyword>
<protein>
    <recommendedName>
        <fullName evidence="3">N-(5'-phosphoribosyl)anthranilate isomerase</fullName>
    </recommendedName>
</protein>
<evidence type="ECO:0000313" key="1">
    <source>
        <dbReference type="EMBL" id="SDX65694.1"/>
    </source>
</evidence>